<dbReference type="GO" id="GO:0008320">
    <property type="term" value="F:protein transmembrane transporter activity"/>
    <property type="evidence" value="ECO:0007669"/>
    <property type="project" value="UniProtKB-UniRule"/>
</dbReference>
<feature type="transmembrane region" description="Helical" evidence="9">
    <location>
        <begin position="6"/>
        <end position="22"/>
    </location>
</feature>
<dbReference type="PANTHER" id="PTHR42982">
    <property type="entry name" value="SEC-INDEPENDENT PROTEIN TRANSLOCASE PROTEIN TATA"/>
    <property type="match status" value="1"/>
</dbReference>
<comment type="subunit">
    <text evidence="9">Forms a complex with TatC.</text>
</comment>
<dbReference type="InterPro" id="IPR006312">
    <property type="entry name" value="TatA/E"/>
</dbReference>
<keyword evidence="3 9" id="KW-1003">Cell membrane</keyword>
<evidence type="ECO:0000256" key="1">
    <source>
        <dbReference type="ARBA" id="ARBA00004162"/>
    </source>
</evidence>
<comment type="caution">
    <text evidence="11">The sequence shown here is derived from an EMBL/GenBank/DDBJ whole genome shotgun (WGS) entry which is preliminary data.</text>
</comment>
<keyword evidence="10" id="KW-0175">Coiled coil</keyword>
<dbReference type="InterPro" id="IPR003369">
    <property type="entry name" value="TatA/B/E"/>
</dbReference>
<protein>
    <recommendedName>
        <fullName evidence="9">Sec-independent protein translocase protein TatA</fullName>
    </recommendedName>
</protein>
<keyword evidence="12" id="KW-1185">Reference proteome</keyword>
<dbReference type="EMBL" id="SNYS01000005">
    <property type="protein sequence ID" value="TDQ70963.1"/>
    <property type="molecule type" value="Genomic_DNA"/>
</dbReference>
<sequence>MLSLGFGEVVFVLIIVLVLFGPNKLPELARAVGGALGEFKTAQKAAEFDLSGFDELNREIAEKKKQESAALNEKILKMAEDAGIQTEGKTADELLVLISAKMNDGADAIENSKEEA</sequence>
<keyword evidence="6 9" id="KW-1133">Transmembrane helix</keyword>
<keyword evidence="5 9" id="KW-0653">Protein transport</keyword>
<comment type="function">
    <text evidence="9">Part of the twin-arginine translocation (Tat) system that transports large folded proteins containing a characteristic twin-arginine motif in their signal peptide across membranes. TatA could form the protein-conducting channel of the Tat system.</text>
</comment>
<dbReference type="NCBIfam" id="TIGR01411">
    <property type="entry name" value="tatAE"/>
    <property type="match status" value="1"/>
</dbReference>
<dbReference type="RefSeq" id="WP_133516554.1">
    <property type="nucleotide sequence ID" value="NZ_JAHDUW010000001.1"/>
</dbReference>
<evidence type="ECO:0000313" key="11">
    <source>
        <dbReference type="EMBL" id="TDQ70963.1"/>
    </source>
</evidence>
<evidence type="ECO:0000256" key="10">
    <source>
        <dbReference type="SAM" id="Coils"/>
    </source>
</evidence>
<dbReference type="GO" id="GO:0043953">
    <property type="term" value="P:protein transport by the Tat complex"/>
    <property type="evidence" value="ECO:0007669"/>
    <property type="project" value="UniProtKB-UniRule"/>
</dbReference>
<evidence type="ECO:0000313" key="12">
    <source>
        <dbReference type="Proteomes" id="UP000294855"/>
    </source>
</evidence>
<keyword evidence="7 9" id="KW-0811">Translocation</keyword>
<evidence type="ECO:0000256" key="5">
    <source>
        <dbReference type="ARBA" id="ARBA00022927"/>
    </source>
</evidence>
<reference evidence="11 12" key="1">
    <citation type="submission" date="2019-03" db="EMBL/GenBank/DDBJ databases">
        <title>Genomic Encyclopedia of Type Strains, Phase IV (KMG-IV): sequencing the most valuable type-strain genomes for metagenomic binning, comparative biology and taxonomic classification.</title>
        <authorList>
            <person name="Goeker M."/>
        </authorList>
    </citation>
    <scope>NUCLEOTIDE SEQUENCE [LARGE SCALE GENOMIC DNA]</scope>
    <source>
        <strain evidence="11 12">DSM 13328</strain>
    </source>
</reference>
<evidence type="ECO:0000256" key="7">
    <source>
        <dbReference type="ARBA" id="ARBA00023010"/>
    </source>
</evidence>
<dbReference type="PRINTS" id="PR01506">
    <property type="entry name" value="TATBPROTEIN"/>
</dbReference>
<dbReference type="PANTHER" id="PTHR42982:SF1">
    <property type="entry name" value="SEC-INDEPENDENT PROTEIN TRANSLOCASE PROTEIN TATA"/>
    <property type="match status" value="1"/>
</dbReference>
<evidence type="ECO:0000256" key="9">
    <source>
        <dbReference type="HAMAP-Rule" id="MF_00236"/>
    </source>
</evidence>
<feature type="coiled-coil region" evidence="10">
    <location>
        <begin position="53"/>
        <end position="81"/>
    </location>
</feature>
<comment type="subcellular location">
    <subcellularLocation>
        <location evidence="1 9">Cell membrane</location>
        <topology evidence="1 9">Single-pass membrane protein</topology>
    </subcellularLocation>
</comment>
<dbReference type="Gene3D" id="1.20.5.3310">
    <property type="match status" value="1"/>
</dbReference>
<dbReference type="Proteomes" id="UP000294855">
    <property type="component" value="Unassembled WGS sequence"/>
</dbReference>
<evidence type="ECO:0000256" key="2">
    <source>
        <dbReference type="ARBA" id="ARBA00022448"/>
    </source>
</evidence>
<keyword evidence="8 9" id="KW-0472">Membrane</keyword>
<gene>
    <name evidence="9" type="primary">tatA</name>
    <name evidence="11" type="ORF">C7391_0059</name>
</gene>
<accession>A0A484F645</accession>
<evidence type="ECO:0000256" key="8">
    <source>
        <dbReference type="ARBA" id="ARBA00023136"/>
    </source>
</evidence>
<dbReference type="AlphaFoldDB" id="A0A484F645"/>
<dbReference type="OrthoDB" id="27754at2157"/>
<evidence type="ECO:0000256" key="6">
    <source>
        <dbReference type="ARBA" id="ARBA00022989"/>
    </source>
</evidence>
<evidence type="ECO:0000256" key="3">
    <source>
        <dbReference type="ARBA" id="ARBA00022475"/>
    </source>
</evidence>
<keyword evidence="2 9" id="KW-0813">Transport</keyword>
<keyword evidence="4 9" id="KW-0812">Transmembrane</keyword>
<proteinExistence type="inferred from homology"/>
<organism evidence="11 12">
    <name type="scientific">Methanimicrococcus blatticola</name>
    <dbReference type="NCBI Taxonomy" id="91560"/>
    <lineage>
        <taxon>Archaea</taxon>
        <taxon>Methanobacteriati</taxon>
        <taxon>Methanobacteriota</taxon>
        <taxon>Stenosarchaea group</taxon>
        <taxon>Methanomicrobia</taxon>
        <taxon>Methanosarcinales</taxon>
        <taxon>Methanosarcinaceae</taxon>
        <taxon>Methanimicrococcus</taxon>
    </lineage>
</organism>
<evidence type="ECO:0000256" key="4">
    <source>
        <dbReference type="ARBA" id="ARBA00022692"/>
    </source>
</evidence>
<dbReference type="HAMAP" id="MF_00236">
    <property type="entry name" value="TatA_E"/>
    <property type="match status" value="1"/>
</dbReference>
<dbReference type="GO" id="GO:0033281">
    <property type="term" value="C:TAT protein transport complex"/>
    <property type="evidence" value="ECO:0007669"/>
    <property type="project" value="UniProtKB-UniRule"/>
</dbReference>
<name>A0A484F645_9EURY</name>
<comment type="similarity">
    <text evidence="9">Belongs to the TatA/E family.</text>
</comment>
<dbReference type="Pfam" id="PF02416">
    <property type="entry name" value="TatA_B_E"/>
    <property type="match status" value="1"/>
</dbReference>